<dbReference type="InterPro" id="IPR036866">
    <property type="entry name" value="RibonucZ/Hydroxyglut_hydro"/>
</dbReference>
<dbReference type="PANTHER" id="PTHR43546">
    <property type="entry name" value="UPF0173 METAL-DEPENDENT HYDROLASE MJ1163-RELATED"/>
    <property type="match status" value="1"/>
</dbReference>
<dbReference type="SUPFAM" id="SSF56281">
    <property type="entry name" value="Metallo-hydrolase/oxidoreductase"/>
    <property type="match status" value="1"/>
</dbReference>
<dbReference type="InterPro" id="IPR050114">
    <property type="entry name" value="UPF0173_UPF0282_UlaG_hydrolase"/>
</dbReference>
<dbReference type="Proteomes" id="UP000606870">
    <property type="component" value="Unassembled WGS sequence"/>
</dbReference>
<reference evidence="4 5" key="1">
    <citation type="submission" date="2020-08" db="EMBL/GenBank/DDBJ databases">
        <authorList>
            <person name="Liu C."/>
            <person name="Sun Q."/>
        </authorList>
    </citation>
    <scope>NUCLEOTIDE SEQUENCE [LARGE SCALE GENOMIC DNA]</scope>
    <source>
        <strain evidence="4 5">NSJ-59</strain>
    </source>
</reference>
<dbReference type="PANTHER" id="PTHR43546:SF3">
    <property type="entry name" value="UPF0173 METAL-DEPENDENT HYDROLASE MJ1163"/>
    <property type="match status" value="1"/>
</dbReference>
<comment type="similarity">
    <text evidence="2">Belongs to the UPF0173 family.</text>
</comment>
<sequence>MKCTYYGHSCFSLSDGTTTVQFDPFFTDNRWTHVDPATVQCQYIFLSHGHDDHYGDADLIAKHNDALVISTAEVSRKAMAAGCKAHTMHIGGTARFPFGSVCLTPALHGAGVPGGLACGCIMEIGGKRIYYAGDTGLYSDMKLHSRFGPIDVAFLPIGDNFTMGPEDAALAASWIQPKLVIPIHYNTWPIIESDPYGFAELLKQKYDIPAQVIQVEDTVEL</sequence>
<evidence type="ECO:0000256" key="2">
    <source>
        <dbReference type="HAMAP-Rule" id="MF_00457"/>
    </source>
</evidence>
<keyword evidence="5" id="KW-1185">Reference proteome</keyword>
<dbReference type="Gene3D" id="3.60.15.10">
    <property type="entry name" value="Ribonuclease Z/Hydroxyacylglutathione hydrolase-like"/>
    <property type="match status" value="1"/>
</dbReference>
<dbReference type="InterPro" id="IPR022877">
    <property type="entry name" value="UPF0173"/>
</dbReference>
<protein>
    <recommendedName>
        <fullName evidence="2">UPF0173 metal-dependent hydrolase H8J70_02590</fullName>
    </recommendedName>
</protein>
<evidence type="ECO:0000256" key="1">
    <source>
        <dbReference type="ARBA" id="ARBA00022801"/>
    </source>
</evidence>
<dbReference type="EMBL" id="JACOGK010000005">
    <property type="protein sequence ID" value="MBC3536147.1"/>
    <property type="molecule type" value="Genomic_DNA"/>
</dbReference>
<evidence type="ECO:0000259" key="3">
    <source>
        <dbReference type="SMART" id="SM00849"/>
    </source>
</evidence>
<keyword evidence="1 2" id="KW-0378">Hydrolase</keyword>
<dbReference type="NCBIfam" id="NF001911">
    <property type="entry name" value="PRK00685.1"/>
    <property type="match status" value="1"/>
</dbReference>
<organism evidence="4 5">
    <name type="scientific">Megasphaera hominis</name>
    <dbReference type="NCBI Taxonomy" id="159836"/>
    <lineage>
        <taxon>Bacteria</taxon>
        <taxon>Bacillati</taxon>
        <taxon>Bacillota</taxon>
        <taxon>Negativicutes</taxon>
        <taxon>Veillonellales</taxon>
        <taxon>Veillonellaceae</taxon>
        <taxon>Megasphaera</taxon>
    </lineage>
</organism>
<comment type="caution">
    <text evidence="4">The sequence shown here is derived from an EMBL/GenBank/DDBJ whole genome shotgun (WGS) entry which is preliminary data.</text>
</comment>
<dbReference type="Pfam" id="PF13483">
    <property type="entry name" value="Lactamase_B_3"/>
    <property type="match status" value="1"/>
</dbReference>
<evidence type="ECO:0000313" key="5">
    <source>
        <dbReference type="Proteomes" id="UP000606870"/>
    </source>
</evidence>
<accession>A0ABR6VFR8</accession>
<dbReference type="InterPro" id="IPR001279">
    <property type="entry name" value="Metallo-B-lactamas"/>
</dbReference>
<gene>
    <name evidence="4" type="ORF">H8J70_02590</name>
</gene>
<feature type="domain" description="Metallo-beta-lactamase" evidence="3">
    <location>
        <begin position="7"/>
        <end position="184"/>
    </location>
</feature>
<proteinExistence type="inferred from homology"/>
<dbReference type="RefSeq" id="WP_186502306.1">
    <property type="nucleotide sequence ID" value="NZ_JACOGK010000005.1"/>
</dbReference>
<dbReference type="HAMAP" id="MF_00457">
    <property type="entry name" value="UPF0173"/>
    <property type="match status" value="1"/>
</dbReference>
<dbReference type="GO" id="GO:0016787">
    <property type="term" value="F:hydrolase activity"/>
    <property type="evidence" value="ECO:0007669"/>
    <property type="project" value="UniProtKB-KW"/>
</dbReference>
<evidence type="ECO:0000313" key="4">
    <source>
        <dbReference type="EMBL" id="MBC3536147.1"/>
    </source>
</evidence>
<name>A0ABR6VFR8_9FIRM</name>
<dbReference type="SMART" id="SM00849">
    <property type="entry name" value="Lactamase_B"/>
    <property type="match status" value="1"/>
</dbReference>